<protein>
    <submittedName>
        <fullName evidence="1">Variant surface glycoprotein 3413</fullName>
    </submittedName>
</protein>
<evidence type="ECO:0000313" key="1">
    <source>
        <dbReference type="EMBL" id="AGH59446.1"/>
    </source>
</evidence>
<dbReference type="VEuPathDB" id="TriTrypDB:Tb427_000061700"/>
<sequence length="321" mass="36028">MAAHPDNTQINIRASDADKAPCHDDIRTTKNGEDFTITLARAICEASHVPAQEVVDLRTKDGAYFAADRTIREAVRNCDPAFTSIKDANEDNQNKALVAYPSKKFKEGDKFSATFITAIENKNIQLRSGPDTQTPQIKELARDFSRGIHNPMRSEPARDVASTFAVMLPHGSVSSNFIRISIDIKNPTPNLYVSREPHHHLPSEKHALELVTPLCGFASLFTRKRVHNFVFSLFSSEYSVFAPPPHRHAAPNCSRIMVPCLRLVNESYRSVQRLPKGRGRGNPHMEIFYARFLIFSSTLAPGEDCSIKTKKRRYAKRTHAS</sequence>
<organism evidence="1">
    <name type="scientific">Trypanosoma brucei</name>
    <dbReference type="NCBI Taxonomy" id="5691"/>
    <lineage>
        <taxon>Eukaryota</taxon>
        <taxon>Discoba</taxon>
        <taxon>Euglenozoa</taxon>
        <taxon>Kinetoplastea</taxon>
        <taxon>Metakinetoplastina</taxon>
        <taxon>Trypanosomatida</taxon>
        <taxon>Trypanosomatidae</taxon>
        <taxon>Trypanosoma</taxon>
    </lineage>
</organism>
<name>M4SVY0_9TRYP</name>
<dbReference type="EMBL" id="KC612015">
    <property type="protein sequence ID" value="AGH59446.1"/>
    <property type="molecule type" value="Genomic_DNA"/>
</dbReference>
<reference evidence="1" key="2">
    <citation type="journal article" date="2014" name="Mol. Biochem. Parasitol.">
        <title>Capturing the variant surface glycoprotein repertoire (the VSGnome) of Trypanosoma brucei Lister 427.</title>
        <authorList>
            <person name="Cross G.A."/>
            <person name="Kim H.S."/>
            <person name="Wickstead B."/>
        </authorList>
    </citation>
    <scope>NUCLEOTIDE SEQUENCE</scope>
    <source>
        <strain evidence="1">Lister 427</strain>
    </source>
</reference>
<feature type="non-terminal residue" evidence="1">
    <location>
        <position position="1"/>
    </location>
</feature>
<proteinExistence type="predicted"/>
<dbReference type="AlphaFoldDB" id="M4SVY0"/>
<reference evidence="1" key="1">
    <citation type="submission" date="2013-02" db="EMBL/GenBank/DDBJ databases">
        <authorList>
            <person name="Cross G.A.M."/>
            <person name="Kim H.-S."/>
            <person name="Wickstead B."/>
        </authorList>
    </citation>
    <scope>NUCLEOTIDE SEQUENCE</scope>
    <source>
        <strain evidence="1">Lister 427</strain>
    </source>
</reference>
<accession>M4SVY0</accession>